<keyword evidence="2" id="KW-1185">Reference proteome</keyword>
<evidence type="ECO:0000313" key="2">
    <source>
        <dbReference type="Proteomes" id="UP000216063"/>
    </source>
</evidence>
<dbReference type="AlphaFoldDB" id="A0A255DXV9"/>
<organism evidence="1 2">
    <name type="scientific">Mycolicibacterium sphagni</name>
    <dbReference type="NCBI Taxonomy" id="1786"/>
    <lineage>
        <taxon>Bacteria</taxon>
        <taxon>Bacillati</taxon>
        <taxon>Actinomycetota</taxon>
        <taxon>Actinomycetes</taxon>
        <taxon>Mycobacteriales</taxon>
        <taxon>Mycobacteriaceae</taxon>
        <taxon>Mycolicibacterium</taxon>
    </lineage>
</organism>
<dbReference type="Proteomes" id="UP000216063">
    <property type="component" value="Unassembled WGS sequence"/>
</dbReference>
<name>A0A255DXV9_9MYCO</name>
<protein>
    <submittedName>
        <fullName evidence="1">Uncharacterized protein</fullName>
    </submittedName>
</protein>
<dbReference type="RefSeq" id="WP_094476060.1">
    <property type="nucleotide sequence ID" value="NZ_JACKSC010000375.1"/>
</dbReference>
<sequence>MSVVAVPYEPFESWPNRPAHPADQAQARIFEDILRRELDDVEQFESNARINEVRGLLHALRMRFG</sequence>
<evidence type="ECO:0000313" key="1">
    <source>
        <dbReference type="EMBL" id="OYN82125.1"/>
    </source>
</evidence>
<comment type="caution">
    <text evidence="1">The sequence shown here is derived from an EMBL/GenBank/DDBJ whole genome shotgun (WGS) entry which is preliminary data.</text>
</comment>
<accession>A0A255DXV9</accession>
<gene>
    <name evidence="1" type="ORF">CG716_02240</name>
</gene>
<proteinExistence type="predicted"/>
<reference evidence="1 2" key="1">
    <citation type="submission" date="2017-07" db="EMBL/GenBank/DDBJ databases">
        <title>The new phylogeny of genus Mycobacterium.</title>
        <authorList>
            <person name="Tortoli E."/>
            <person name="Trovato A."/>
            <person name="Cirillo D.M."/>
        </authorList>
    </citation>
    <scope>NUCLEOTIDE SEQUENCE [LARGE SCALE GENOMIC DNA]</scope>
    <source>
        <strain evidence="1 2">ATCC 33027</strain>
    </source>
</reference>
<dbReference type="EMBL" id="NOZR01000002">
    <property type="protein sequence ID" value="OYN82125.1"/>
    <property type="molecule type" value="Genomic_DNA"/>
</dbReference>